<evidence type="ECO:0000313" key="2">
    <source>
        <dbReference type="Proteomes" id="UP000664940"/>
    </source>
</evidence>
<proteinExistence type="predicted"/>
<name>A0A834E0S7_9CHIR</name>
<dbReference type="AlphaFoldDB" id="A0A834E0S7"/>
<dbReference type="Proteomes" id="UP000664940">
    <property type="component" value="Unassembled WGS sequence"/>
</dbReference>
<accession>A0A834E0S7</accession>
<gene>
    <name evidence="1" type="ORF">HJG60_011471</name>
</gene>
<protein>
    <submittedName>
        <fullName evidence="1">Uncharacterized protein</fullName>
    </submittedName>
</protein>
<dbReference type="EMBL" id="JABVXQ010000007">
    <property type="protein sequence ID" value="KAF6099716.1"/>
    <property type="molecule type" value="Genomic_DNA"/>
</dbReference>
<comment type="caution">
    <text evidence="1">The sequence shown here is derived from an EMBL/GenBank/DDBJ whole genome shotgun (WGS) entry which is preliminary data.</text>
</comment>
<reference evidence="1 2" key="1">
    <citation type="journal article" date="2020" name="Nature">
        <title>Six reference-quality genomes reveal evolution of bat adaptations.</title>
        <authorList>
            <person name="Jebb D."/>
            <person name="Huang Z."/>
            <person name="Pippel M."/>
            <person name="Hughes G.M."/>
            <person name="Lavrichenko K."/>
            <person name="Devanna P."/>
            <person name="Winkler S."/>
            <person name="Jermiin L.S."/>
            <person name="Skirmuntt E.C."/>
            <person name="Katzourakis A."/>
            <person name="Burkitt-Gray L."/>
            <person name="Ray D.A."/>
            <person name="Sullivan K.A.M."/>
            <person name="Roscito J.G."/>
            <person name="Kirilenko B.M."/>
            <person name="Davalos L.M."/>
            <person name="Corthals A.P."/>
            <person name="Power M.L."/>
            <person name="Jones G."/>
            <person name="Ransome R.D."/>
            <person name="Dechmann D.K.N."/>
            <person name="Locatelli A.G."/>
            <person name="Puechmaille S.J."/>
            <person name="Fedrigo O."/>
            <person name="Jarvis E.D."/>
            <person name="Hiller M."/>
            <person name="Vernes S.C."/>
            <person name="Myers E.W."/>
            <person name="Teeling E.C."/>
        </authorList>
    </citation>
    <scope>NUCLEOTIDE SEQUENCE [LARGE SCALE GENOMIC DNA]</scope>
    <source>
        <strain evidence="1">Bat1K_MPI-CBG_1</strain>
    </source>
</reference>
<evidence type="ECO:0000313" key="1">
    <source>
        <dbReference type="EMBL" id="KAF6099716.1"/>
    </source>
</evidence>
<organism evidence="1 2">
    <name type="scientific">Phyllostomus discolor</name>
    <name type="common">pale spear-nosed bat</name>
    <dbReference type="NCBI Taxonomy" id="89673"/>
    <lineage>
        <taxon>Eukaryota</taxon>
        <taxon>Metazoa</taxon>
        <taxon>Chordata</taxon>
        <taxon>Craniata</taxon>
        <taxon>Vertebrata</taxon>
        <taxon>Euteleostomi</taxon>
        <taxon>Mammalia</taxon>
        <taxon>Eutheria</taxon>
        <taxon>Laurasiatheria</taxon>
        <taxon>Chiroptera</taxon>
        <taxon>Yangochiroptera</taxon>
        <taxon>Phyllostomidae</taxon>
        <taxon>Phyllostominae</taxon>
        <taxon>Phyllostomus</taxon>
    </lineage>
</organism>
<sequence>MRTLPGGALKKLAEFLTPAVLGGNIPCLSTFRTMHSSFSRDPMLLDDLLTRPWSKSTSLLHSSCVRSNFFGSVWNIQSPRMQHQKVRDLQSGKMIWEGEVHWQEFP</sequence>